<dbReference type="Gene3D" id="1.10.287.770">
    <property type="entry name" value="YojJ-like"/>
    <property type="match status" value="1"/>
</dbReference>
<protein>
    <submittedName>
        <fullName evidence="14">Uncharacterized protein</fullName>
    </submittedName>
</protein>
<keyword evidence="3 12" id="KW-0813">Transport</keyword>
<evidence type="ECO:0000256" key="1">
    <source>
        <dbReference type="ARBA" id="ARBA00004141"/>
    </source>
</evidence>
<reference evidence="14" key="1">
    <citation type="submission" date="2022-01" db="EMBL/GenBank/DDBJ databases">
        <authorList>
            <person name="King R."/>
        </authorList>
    </citation>
    <scope>NUCLEOTIDE SEQUENCE</scope>
</reference>
<keyword evidence="11 12" id="KW-0407">Ion channel</keyword>
<feature type="transmembrane region" description="Helical" evidence="13">
    <location>
        <begin position="20"/>
        <end position="38"/>
    </location>
</feature>
<dbReference type="PANTHER" id="PTHR11690">
    <property type="entry name" value="AMILORIDE-SENSITIVE SODIUM CHANNEL-RELATED"/>
    <property type="match status" value="1"/>
</dbReference>
<comment type="subcellular location">
    <subcellularLocation>
        <location evidence="1">Membrane</location>
        <topology evidence="1">Multi-pass membrane protein</topology>
    </subcellularLocation>
</comment>
<keyword evidence="8 12" id="KW-0406">Ion transport</keyword>
<keyword evidence="10 12" id="KW-0739">Sodium transport</keyword>
<comment type="similarity">
    <text evidence="2 12">Belongs to the amiloride-sensitive sodium channel (TC 1.A.6) family.</text>
</comment>
<organism evidence="14 15">
    <name type="scientific">Chironomus riparius</name>
    <dbReference type="NCBI Taxonomy" id="315576"/>
    <lineage>
        <taxon>Eukaryota</taxon>
        <taxon>Metazoa</taxon>
        <taxon>Ecdysozoa</taxon>
        <taxon>Arthropoda</taxon>
        <taxon>Hexapoda</taxon>
        <taxon>Insecta</taxon>
        <taxon>Pterygota</taxon>
        <taxon>Neoptera</taxon>
        <taxon>Endopterygota</taxon>
        <taxon>Diptera</taxon>
        <taxon>Nematocera</taxon>
        <taxon>Chironomoidea</taxon>
        <taxon>Chironomidae</taxon>
        <taxon>Chironominae</taxon>
        <taxon>Chironomus</taxon>
    </lineage>
</organism>
<reference evidence="14" key="2">
    <citation type="submission" date="2022-10" db="EMBL/GenBank/DDBJ databases">
        <authorList>
            <consortium name="ENA_rothamsted_submissions"/>
            <consortium name="culmorum"/>
            <person name="King R."/>
        </authorList>
    </citation>
    <scope>NUCLEOTIDE SEQUENCE</scope>
</reference>
<accession>A0A9N9WYF5</accession>
<gene>
    <name evidence="14" type="ORF">CHIRRI_LOCUS13768</name>
</gene>
<dbReference type="EMBL" id="OU895880">
    <property type="protein sequence ID" value="CAG9810958.1"/>
    <property type="molecule type" value="Genomic_DNA"/>
</dbReference>
<keyword evidence="7" id="KW-0915">Sodium</keyword>
<evidence type="ECO:0000256" key="7">
    <source>
        <dbReference type="ARBA" id="ARBA00023053"/>
    </source>
</evidence>
<dbReference type="Proteomes" id="UP001153620">
    <property type="component" value="Chromosome 4"/>
</dbReference>
<evidence type="ECO:0000256" key="11">
    <source>
        <dbReference type="ARBA" id="ARBA00023303"/>
    </source>
</evidence>
<evidence type="ECO:0000256" key="13">
    <source>
        <dbReference type="SAM" id="Phobius"/>
    </source>
</evidence>
<dbReference type="GO" id="GO:0005886">
    <property type="term" value="C:plasma membrane"/>
    <property type="evidence" value="ECO:0007669"/>
    <property type="project" value="TreeGrafter"/>
</dbReference>
<dbReference type="Gene3D" id="2.60.470.10">
    <property type="entry name" value="Acid-sensing ion channels like domains"/>
    <property type="match status" value="1"/>
</dbReference>
<keyword evidence="15" id="KW-1185">Reference proteome</keyword>
<keyword evidence="4 12" id="KW-0894">Sodium channel</keyword>
<evidence type="ECO:0000313" key="15">
    <source>
        <dbReference type="Proteomes" id="UP001153620"/>
    </source>
</evidence>
<dbReference type="OrthoDB" id="7759848at2759"/>
<dbReference type="Pfam" id="PF00858">
    <property type="entry name" value="ASC"/>
    <property type="match status" value="1"/>
</dbReference>
<keyword evidence="6 13" id="KW-1133">Transmembrane helix</keyword>
<evidence type="ECO:0000256" key="8">
    <source>
        <dbReference type="ARBA" id="ARBA00023065"/>
    </source>
</evidence>
<keyword evidence="9 13" id="KW-0472">Membrane</keyword>
<sequence>MYLFSVIRQKSSVLKRMWKFLGYSLLVLALGIQTIRLFKKLKLEPELFSKESSIQSSQIPFPGVTVCPPFVIDKKALEPDFLRLNNLTEYHLKSVLVQTCPDIMKYDQNGGINVDLVDVLQKVSQNITESMMRCGINDFHQDFDDCERFFHNSLTDDGLCFTFNMLGYHSMFKDGLSSDFDIFKRTRVTKTWEPNISMNHEHHDDVNDPEPTRWTLETGYLSNDSLIQPARAVKMQTLEIVTNLVKNQKLCANWEQSYRVVLHLPNELPQLTYQMISVPLGKEKRILVSARMVKFEKSLRKFPANKRGCYYEDEKPLKIFKSYTKVNCEYECMISFIYSTCGCVKFSMPRTKDMKVCGFMESKCSGFIAARWPRSYYRNETNKRKFPEYPCGCIPSCTEIKYRVVKEVETNTVFSHLQFHSNIKVIFVNSQIEKISNYVTYRLENFILDVGGLIGICLGSSLLSLPQYLLNACYNIVTYIKKAFRMCKMRNKKNEQVHPQSRLDAVVEIQFDEVTSIDGSESNQQQTIFSISNGQTSLLEPVHGLREEIWIEEM</sequence>
<name>A0A9N9WYF5_9DIPT</name>
<evidence type="ECO:0000256" key="12">
    <source>
        <dbReference type="RuleBase" id="RU000679"/>
    </source>
</evidence>
<evidence type="ECO:0000256" key="3">
    <source>
        <dbReference type="ARBA" id="ARBA00022448"/>
    </source>
</evidence>
<evidence type="ECO:0000256" key="4">
    <source>
        <dbReference type="ARBA" id="ARBA00022461"/>
    </source>
</evidence>
<evidence type="ECO:0000256" key="6">
    <source>
        <dbReference type="ARBA" id="ARBA00022989"/>
    </source>
</evidence>
<evidence type="ECO:0000256" key="5">
    <source>
        <dbReference type="ARBA" id="ARBA00022692"/>
    </source>
</evidence>
<dbReference type="PANTHER" id="PTHR11690:SF288">
    <property type="entry name" value="AMILORIDE-SENSITIVE NA+ CHANNEL-RELATED"/>
    <property type="match status" value="1"/>
</dbReference>
<dbReference type="GO" id="GO:0015280">
    <property type="term" value="F:ligand-gated sodium channel activity"/>
    <property type="evidence" value="ECO:0007669"/>
    <property type="project" value="TreeGrafter"/>
</dbReference>
<dbReference type="InterPro" id="IPR001873">
    <property type="entry name" value="ENaC"/>
</dbReference>
<proteinExistence type="inferred from homology"/>
<evidence type="ECO:0000256" key="9">
    <source>
        <dbReference type="ARBA" id="ARBA00023136"/>
    </source>
</evidence>
<evidence type="ECO:0000256" key="10">
    <source>
        <dbReference type="ARBA" id="ARBA00023201"/>
    </source>
</evidence>
<evidence type="ECO:0000256" key="2">
    <source>
        <dbReference type="ARBA" id="ARBA00007193"/>
    </source>
</evidence>
<evidence type="ECO:0000313" key="14">
    <source>
        <dbReference type="EMBL" id="CAG9810958.1"/>
    </source>
</evidence>
<dbReference type="AlphaFoldDB" id="A0A9N9WYF5"/>
<keyword evidence="5 12" id="KW-0812">Transmembrane</keyword>